<dbReference type="EMBL" id="GAIX01007583">
    <property type="protein sequence ID" value="JAA84977.1"/>
    <property type="molecule type" value="Transcribed_RNA"/>
</dbReference>
<keyword evidence="1" id="KW-1133">Transmembrane helix</keyword>
<evidence type="ECO:0000256" key="1">
    <source>
        <dbReference type="SAM" id="Phobius"/>
    </source>
</evidence>
<name>S4PW14_9NEOP</name>
<proteinExistence type="predicted"/>
<reference evidence="2" key="1">
    <citation type="journal article" date="2013" name="BMC Genomics">
        <title>Unscrambling butterfly oogenesis.</title>
        <authorList>
            <person name="Carter J.M."/>
            <person name="Baker S.C."/>
            <person name="Pink R."/>
            <person name="Carter D.R."/>
            <person name="Collins A."/>
            <person name="Tomlin J."/>
            <person name="Gibbs M."/>
            <person name="Breuker C.J."/>
        </authorList>
    </citation>
    <scope>NUCLEOTIDE SEQUENCE</scope>
    <source>
        <tissue evidence="2">Ovary</tissue>
    </source>
</reference>
<evidence type="ECO:0000313" key="2">
    <source>
        <dbReference type="EMBL" id="JAA84977.1"/>
    </source>
</evidence>
<keyword evidence="1" id="KW-0472">Membrane</keyword>
<keyword evidence="1" id="KW-0812">Transmembrane</keyword>
<accession>S4PW14</accession>
<organism evidence="2">
    <name type="scientific">Pararge aegeria</name>
    <name type="common">speckled wood butterfly</name>
    <dbReference type="NCBI Taxonomy" id="116150"/>
    <lineage>
        <taxon>Eukaryota</taxon>
        <taxon>Metazoa</taxon>
        <taxon>Ecdysozoa</taxon>
        <taxon>Arthropoda</taxon>
        <taxon>Hexapoda</taxon>
        <taxon>Insecta</taxon>
        <taxon>Pterygota</taxon>
        <taxon>Neoptera</taxon>
        <taxon>Endopterygota</taxon>
        <taxon>Lepidoptera</taxon>
        <taxon>Glossata</taxon>
        <taxon>Ditrysia</taxon>
        <taxon>Papilionoidea</taxon>
        <taxon>Nymphalidae</taxon>
        <taxon>Satyrinae</taxon>
        <taxon>Satyrini</taxon>
        <taxon>Parargina</taxon>
        <taxon>Pararge</taxon>
    </lineage>
</organism>
<sequence>MLLGRRNRHDCRKISTSTNNLQYALIRMYFIIMIIIMIARTACAYHLSYLFTPNYGNHLVNQNEKRRVQINCLN</sequence>
<reference evidence="2" key="2">
    <citation type="submission" date="2013-05" db="EMBL/GenBank/DDBJ databases">
        <authorList>
            <person name="Carter J.-M."/>
            <person name="Baker S.C."/>
            <person name="Pink R."/>
            <person name="Carter D.R.F."/>
            <person name="Collins A."/>
            <person name="Tomlin J."/>
            <person name="Gibbs M."/>
            <person name="Breuker C.J."/>
        </authorList>
    </citation>
    <scope>NUCLEOTIDE SEQUENCE</scope>
    <source>
        <tissue evidence="2">Ovary</tissue>
    </source>
</reference>
<protein>
    <submittedName>
        <fullName evidence="2">Uncharacterized protein</fullName>
    </submittedName>
</protein>
<feature type="transmembrane region" description="Helical" evidence="1">
    <location>
        <begin position="21"/>
        <end position="47"/>
    </location>
</feature>
<dbReference type="AlphaFoldDB" id="S4PW14"/>